<name>A0ABD1XK54_9MARC</name>
<dbReference type="Proteomes" id="UP001605036">
    <property type="component" value="Unassembled WGS sequence"/>
</dbReference>
<gene>
    <name evidence="2" type="ORF">R1flu_027722</name>
</gene>
<organism evidence="2 3">
    <name type="scientific">Riccia fluitans</name>
    <dbReference type="NCBI Taxonomy" id="41844"/>
    <lineage>
        <taxon>Eukaryota</taxon>
        <taxon>Viridiplantae</taxon>
        <taxon>Streptophyta</taxon>
        <taxon>Embryophyta</taxon>
        <taxon>Marchantiophyta</taxon>
        <taxon>Marchantiopsida</taxon>
        <taxon>Marchantiidae</taxon>
        <taxon>Marchantiales</taxon>
        <taxon>Ricciaceae</taxon>
        <taxon>Riccia</taxon>
    </lineage>
</organism>
<reference evidence="2 3" key="1">
    <citation type="submission" date="2024-09" db="EMBL/GenBank/DDBJ databases">
        <title>Chromosome-scale assembly of Riccia fluitans.</title>
        <authorList>
            <person name="Paukszto L."/>
            <person name="Sawicki J."/>
            <person name="Karawczyk K."/>
            <person name="Piernik-Szablinska J."/>
            <person name="Szczecinska M."/>
            <person name="Mazdziarz M."/>
        </authorList>
    </citation>
    <scope>NUCLEOTIDE SEQUENCE [LARGE SCALE GENOMIC DNA]</scope>
    <source>
        <strain evidence="2">Rf_01</strain>
        <tissue evidence="2">Aerial parts of the thallus</tissue>
    </source>
</reference>
<comment type="caution">
    <text evidence="2">The sequence shown here is derived from an EMBL/GenBank/DDBJ whole genome shotgun (WGS) entry which is preliminary data.</text>
</comment>
<evidence type="ECO:0000256" key="1">
    <source>
        <dbReference type="ARBA" id="ARBA00006658"/>
    </source>
</evidence>
<proteinExistence type="inferred from homology"/>
<keyword evidence="3" id="KW-1185">Reference proteome</keyword>
<dbReference type="InterPro" id="IPR051330">
    <property type="entry name" value="Phosphatase_reg/MetRdx"/>
</dbReference>
<evidence type="ECO:0000313" key="2">
    <source>
        <dbReference type="EMBL" id="KAL2609149.1"/>
    </source>
</evidence>
<comment type="similarity">
    <text evidence="1">Belongs to the TIP41 family.</text>
</comment>
<dbReference type="PANTHER" id="PTHR21021">
    <property type="entry name" value="GAF/PUTATIVE CYTOSKELETAL PROTEIN"/>
    <property type="match status" value="1"/>
</dbReference>
<dbReference type="InterPro" id="IPR007303">
    <property type="entry name" value="TIP41-like"/>
</dbReference>
<evidence type="ECO:0008006" key="4">
    <source>
        <dbReference type="Google" id="ProtNLM"/>
    </source>
</evidence>
<dbReference type="EMBL" id="JBHFFA010000008">
    <property type="protein sequence ID" value="KAL2609149.1"/>
    <property type="molecule type" value="Genomic_DNA"/>
</dbReference>
<sequence length="379" mass="42531">MPVSGTGPPVIVNGLRQEQLPTFLALHKIFNLGLCCILARELLPLVEIGFVSGEEGFWIVLTAIRYIMEVDHITDGEGQENVVTDEARIRKEAGAEMLKGGSGVRVGGWTIRTQKLTILKMDEVERWGQLLDTTHLPEMLFGNSSLELIHEATGIKVHFNALDALRGWKKEGLPPVEVSAAAKWKFASKPSQQVILDYDYTFTTPYCGSECLEPCAQTSLPTGRDKSAFERNEDGAALPTLDWVECEEKIDLATLQQRDPILFFDEVVLYEDELADNGISLLTVKVRVMPKCWFLLLRYWLRVDGVMMRLRDTRVFSTFGADPSDVPVVLRERQMKEDTFQSLASNGYSTDAAAYADPSIAGERMQTKLLKTEKLVLRR</sequence>
<protein>
    <recommendedName>
        <fullName evidence="4">TIP41-like protein</fullName>
    </recommendedName>
</protein>
<dbReference type="Pfam" id="PF04176">
    <property type="entry name" value="TIP41"/>
    <property type="match status" value="1"/>
</dbReference>
<dbReference type="AlphaFoldDB" id="A0ABD1XK54"/>
<accession>A0ABD1XK54</accession>
<dbReference type="PANTHER" id="PTHR21021:SF16">
    <property type="entry name" value="TIP41-LIKE PROTEIN"/>
    <property type="match status" value="1"/>
</dbReference>
<evidence type="ECO:0000313" key="3">
    <source>
        <dbReference type="Proteomes" id="UP001605036"/>
    </source>
</evidence>